<dbReference type="PANTHER" id="PTHR47723:SF13">
    <property type="entry name" value="PUTATIVE-RELATED"/>
    <property type="match status" value="1"/>
</dbReference>
<dbReference type="GO" id="GO:0003676">
    <property type="term" value="F:nucleic acid binding"/>
    <property type="evidence" value="ECO:0007669"/>
    <property type="project" value="InterPro"/>
</dbReference>
<dbReference type="AlphaFoldDB" id="A0A2Z7CJ11"/>
<dbReference type="OrthoDB" id="1752183at2759"/>
<evidence type="ECO:0000313" key="3">
    <source>
        <dbReference type="Proteomes" id="UP000250235"/>
    </source>
</evidence>
<dbReference type="InterPro" id="IPR053151">
    <property type="entry name" value="RNase_H-like"/>
</dbReference>
<dbReference type="Gene3D" id="3.30.420.10">
    <property type="entry name" value="Ribonuclease H-like superfamily/Ribonuclease H"/>
    <property type="match status" value="1"/>
</dbReference>
<name>A0A2Z7CJ11_9LAMI</name>
<evidence type="ECO:0000313" key="2">
    <source>
        <dbReference type="EMBL" id="KZV47102.1"/>
    </source>
</evidence>
<proteinExistence type="predicted"/>
<gene>
    <name evidence="2" type="ORF">F511_32462</name>
</gene>
<dbReference type="InterPro" id="IPR012337">
    <property type="entry name" value="RNaseH-like_sf"/>
</dbReference>
<keyword evidence="3" id="KW-1185">Reference proteome</keyword>
<evidence type="ECO:0000259" key="1">
    <source>
        <dbReference type="Pfam" id="PF13456"/>
    </source>
</evidence>
<dbReference type="Proteomes" id="UP000250235">
    <property type="component" value="Unassembled WGS sequence"/>
</dbReference>
<accession>A0A2Z7CJ11</accession>
<dbReference type="InterPro" id="IPR036397">
    <property type="entry name" value="RNaseH_sf"/>
</dbReference>
<organism evidence="2 3">
    <name type="scientific">Dorcoceras hygrometricum</name>
    <dbReference type="NCBI Taxonomy" id="472368"/>
    <lineage>
        <taxon>Eukaryota</taxon>
        <taxon>Viridiplantae</taxon>
        <taxon>Streptophyta</taxon>
        <taxon>Embryophyta</taxon>
        <taxon>Tracheophyta</taxon>
        <taxon>Spermatophyta</taxon>
        <taxon>Magnoliopsida</taxon>
        <taxon>eudicotyledons</taxon>
        <taxon>Gunneridae</taxon>
        <taxon>Pentapetalae</taxon>
        <taxon>asterids</taxon>
        <taxon>lamiids</taxon>
        <taxon>Lamiales</taxon>
        <taxon>Gesneriaceae</taxon>
        <taxon>Didymocarpoideae</taxon>
        <taxon>Trichosporeae</taxon>
        <taxon>Loxocarpinae</taxon>
        <taxon>Dorcoceras</taxon>
    </lineage>
</organism>
<dbReference type="CDD" id="cd06222">
    <property type="entry name" value="RNase_H_like"/>
    <property type="match status" value="1"/>
</dbReference>
<feature type="non-terminal residue" evidence="2">
    <location>
        <position position="1"/>
    </location>
</feature>
<dbReference type="InterPro" id="IPR002156">
    <property type="entry name" value="RNaseH_domain"/>
</dbReference>
<dbReference type="InterPro" id="IPR044730">
    <property type="entry name" value="RNase_H-like_dom_plant"/>
</dbReference>
<dbReference type="EMBL" id="KQ995316">
    <property type="protein sequence ID" value="KZV47102.1"/>
    <property type="molecule type" value="Genomic_DNA"/>
</dbReference>
<sequence length="54" mass="6137">RTSMGDWIVGFTHNIGRCSIEEAELWAVYKGLQVAWETGLKKIQLEVDSETVIK</sequence>
<dbReference type="Pfam" id="PF13456">
    <property type="entry name" value="RVT_3"/>
    <property type="match status" value="1"/>
</dbReference>
<dbReference type="PANTHER" id="PTHR47723">
    <property type="entry name" value="OS05G0353850 PROTEIN"/>
    <property type="match status" value="1"/>
</dbReference>
<protein>
    <submittedName>
        <fullName evidence="2">Ribonuclease H protein-like</fullName>
    </submittedName>
</protein>
<dbReference type="SUPFAM" id="SSF53098">
    <property type="entry name" value="Ribonuclease H-like"/>
    <property type="match status" value="1"/>
</dbReference>
<feature type="domain" description="RNase H type-1" evidence="1">
    <location>
        <begin position="1"/>
        <end position="53"/>
    </location>
</feature>
<dbReference type="GO" id="GO:0004523">
    <property type="term" value="F:RNA-DNA hybrid ribonuclease activity"/>
    <property type="evidence" value="ECO:0007669"/>
    <property type="project" value="InterPro"/>
</dbReference>
<reference evidence="2 3" key="1">
    <citation type="journal article" date="2015" name="Proc. Natl. Acad. Sci. U.S.A.">
        <title>The resurrection genome of Boea hygrometrica: A blueprint for survival of dehydration.</title>
        <authorList>
            <person name="Xiao L."/>
            <person name="Yang G."/>
            <person name="Zhang L."/>
            <person name="Yang X."/>
            <person name="Zhao S."/>
            <person name="Ji Z."/>
            <person name="Zhou Q."/>
            <person name="Hu M."/>
            <person name="Wang Y."/>
            <person name="Chen M."/>
            <person name="Xu Y."/>
            <person name="Jin H."/>
            <person name="Xiao X."/>
            <person name="Hu G."/>
            <person name="Bao F."/>
            <person name="Hu Y."/>
            <person name="Wan P."/>
            <person name="Li L."/>
            <person name="Deng X."/>
            <person name="Kuang T."/>
            <person name="Xiang C."/>
            <person name="Zhu J.K."/>
            <person name="Oliver M.J."/>
            <person name="He Y."/>
        </authorList>
    </citation>
    <scope>NUCLEOTIDE SEQUENCE [LARGE SCALE GENOMIC DNA]</scope>
    <source>
        <strain evidence="3">cv. XS01</strain>
    </source>
</reference>